<keyword evidence="1" id="KW-0812">Transmembrane</keyword>
<keyword evidence="3" id="KW-1185">Reference proteome</keyword>
<evidence type="ECO:0000313" key="3">
    <source>
        <dbReference type="Proteomes" id="UP000316770"/>
    </source>
</evidence>
<name>A0A518IT10_9BACT</name>
<accession>A0A518IT10</accession>
<feature type="transmembrane region" description="Helical" evidence="1">
    <location>
        <begin position="7"/>
        <end position="27"/>
    </location>
</feature>
<organism evidence="2 3">
    <name type="scientific">Rosistilla oblonga</name>
    <dbReference type="NCBI Taxonomy" id="2527990"/>
    <lineage>
        <taxon>Bacteria</taxon>
        <taxon>Pseudomonadati</taxon>
        <taxon>Planctomycetota</taxon>
        <taxon>Planctomycetia</taxon>
        <taxon>Pirellulales</taxon>
        <taxon>Pirellulaceae</taxon>
        <taxon>Rosistilla</taxon>
    </lineage>
</organism>
<reference evidence="2 3" key="1">
    <citation type="submission" date="2019-02" db="EMBL/GenBank/DDBJ databases">
        <title>Deep-cultivation of Planctomycetes and their phenomic and genomic characterization uncovers novel biology.</title>
        <authorList>
            <person name="Wiegand S."/>
            <person name="Jogler M."/>
            <person name="Boedeker C."/>
            <person name="Pinto D."/>
            <person name="Vollmers J."/>
            <person name="Rivas-Marin E."/>
            <person name="Kohn T."/>
            <person name="Peeters S.H."/>
            <person name="Heuer A."/>
            <person name="Rast P."/>
            <person name="Oberbeckmann S."/>
            <person name="Bunk B."/>
            <person name="Jeske O."/>
            <person name="Meyerdierks A."/>
            <person name="Storesund J.E."/>
            <person name="Kallscheuer N."/>
            <person name="Luecker S."/>
            <person name="Lage O.M."/>
            <person name="Pohl T."/>
            <person name="Merkel B.J."/>
            <person name="Hornburger P."/>
            <person name="Mueller R.-W."/>
            <person name="Bruemmer F."/>
            <person name="Labrenz M."/>
            <person name="Spormann A.M."/>
            <person name="Op den Camp H."/>
            <person name="Overmann J."/>
            <person name="Amann R."/>
            <person name="Jetten M.S.M."/>
            <person name="Mascher T."/>
            <person name="Medema M.H."/>
            <person name="Devos D.P."/>
            <person name="Kaster A.-K."/>
            <person name="Ovreas L."/>
            <person name="Rohde M."/>
            <person name="Galperin M.Y."/>
            <person name="Jogler C."/>
        </authorList>
    </citation>
    <scope>NUCLEOTIDE SEQUENCE [LARGE SCALE GENOMIC DNA]</scope>
    <source>
        <strain evidence="2 3">Mal33</strain>
    </source>
</reference>
<gene>
    <name evidence="2" type="ORF">Mal33_22070</name>
</gene>
<evidence type="ECO:0000256" key="1">
    <source>
        <dbReference type="SAM" id="Phobius"/>
    </source>
</evidence>
<keyword evidence="1" id="KW-1133">Transmembrane helix</keyword>
<dbReference type="Proteomes" id="UP000316770">
    <property type="component" value="Chromosome"/>
</dbReference>
<sequence>MRTSKTGVFLRSCFVIFCVFFPLSWLWNATTGTNFWKPWEMAISASLTVAFFGSLAWLITNVGMALLFGGKPEYRAYRSRGGDPFFDSLPRLFNPGCVKGADEPQTNFVPPAIWQFRCPRCNAGVQHRIDVCWNCLYGADSDSTAYFERYGDVKPPEITDEDWDDLRRRHDVWSR</sequence>
<keyword evidence="1" id="KW-0472">Membrane</keyword>
<proteinExistence type="predicted"/>
<dbReference type="AlphaFoldDB" id="A0A518IT10"/>
<protein>
    <submittedName>
        <fullName evidence="2">Uncharacterized protein</fullName>
    </submittedName>
</protein>
<evidence type="ECO:0000313" key="2">
    <source>
        <dbReference type="EMBL" id="QDV56225.1"/>
    </source>
</evidence>
<dbReference type="EMBL" id="CP036318">
    <property type="protein sequence ID" value="QDV56225.1"/>
    <property type="molecule type" value="Genomic_DNA"/>
</dbReference>
<feature type="transmembrane region" description="Helical" evidence="1">
    <location>
        <begin position="47"/>
        <end position="70"/>
    </location>
</feature>